<dbReference type="SUPFAM" id="SSF46689">
    <property type="entry name" value="Homeodomain-like"/>
    <property type="match status" value="1"/>
</dbReference>
<dbReference type="Gene3D" id="1.10.357.10">
    <property type="entry name" value="Tetracycline Repressor, domain 2"/>
    <property type="match status" value="1"/>
</dbReference>
<sequence length="269" mass="28686">MGPFRGPEGAPYRTRAVRRSSVFSGGARWPVTGLGRARGVNGRPDAAMERPCVGSLSMSDMGGLRERKKAETYRRLSETAVGLFLEHGFERVTVADVAAAAGVSKPTLFRYFPAKEDLVLHRLADHEGEAGAVVAGRPPGCSPLGALRRHFLAGLDRRDPVTGLNDDPGVLAFHALLYGTPSLVARLHTHQERDEAALAEALTPVDSEVGAGVGERLAAGQIVAVRRVLAQENWRLIAAGGRADDLAEKATRVAEAAFDQLCRGLPRLA</sequence>
<dbReference type="Pfam" id="PF00440">
    <property type="entry name" value="TetR_N"/>
    <property type="match status" value="1"/>
</dbReference>
<dbReference type="PRINTS" id="PR00455">
    <property type="entry name" value="HTHTETR"/>
</dbReference>
<reference evidence="6" key="1">
    <citation type="submission" date="2022-09" db="EMBL/GenBank/DDBJ databases">
        <title>Whole genome shotgun sequence of Streptomyces albidoflavus NBRC 12854.</title>
        <authorList>
            <person name="Komaki H."/>
            <person name="Tamura T."/>
        </authorList>
    </citation>
    <scope>NUCLEOTIDE SEQUENCE</scope>
    <source>
        <strain evidence="6">NBRC 12854</strain>
    </source>
</reference>
<dbReference type="AlphaFoldDB" id="A0AA37BY33"/>
<feature type="DNA-binding region" description="H-T-H motif" evidence="4">
    <location>
        <begin position="93"/>
        <end position="112"/>
    </location>
</feature>
<feature type="domain" description="HTH tetR-type" evidence="5">
    <location>
        <begin position="70"/>
        <end position="130"/>
    </location>
</feature>
<name>A0AA37BY33_9ACTN</name>
<dbReference type="GO" id="GO:0000976">
    <property type="term" value="F:transcription cis-regulatory region binding"/>
    <property type="evidence" value="ECO:0007669"/>
    <property type="project" value="TreeGrafter"/>
</dbReference>
<dbReference type="PANTHER" id="PTHR30055:SF234">
    <property type="entry name" value="HTH-TYPE TRANSCRIPTIONAL REGULATOR BETI"/>
    <property type="match status" value="1"/>
</dbReference>
<protein>
    <submittedName>
        <fullName evidence="6">TetR family transcriptional regulator</fullName>
    </submittedName>
</protein>
<keyword evidence="1" id="KW-0805">Transcription regulation</keyword>
<evidence type="ECO:0000256" key="2">
    <source>
        <dbReference type="ARBA" id="ARBA00023125"/>
    </source>
</evidence>
<organism evidence="6 7">
    <name type="scientific">Streptomyces albidoflavus</name>
    <dbReference type="NCBI Taxonomy" id="1886"/>
    <lineage>
        <taxon>Bacteria</taxon>
        <taxon>Bacillati</taxon>
        <taxon>Actinomycetota</taxon>
        <taxon>Actinomycetes</taxon>
        <taxon>Kitasatosporales</taxon>
        <taxon>Streptomycetaceae</taxon>
        <taxon>Streptomyces</taxon>
        <taxon>Streptomyces albidoflavus group</taxon>
    </lineage>
</organism>
<dbReference type="InterPro" id="IPR009057">
    <property type="entry name" value="Homeodomain-like_sf"/>
</dbReference>
<evidence type="ECO:0000256" key="4">
    <source>
        <dbReference type="PROSITE-ProRule" id="PRU00335"/>
    </source>
</evidence>
<evidence type="ECO:0000259" key="5">
    <source>
        <dbReference type="PROSITE" id="PS50977"/>
    </source>
</evidence>
<proteinExistence type="predicted"/>
<dbReference type="InterPro" id="IPR001647">
    <property type="entry name" value="HTH_TetR"/>
</dbReference>
<gene>
    <name evidence="6" type="ORF">ScoT_13530</name>
</gene>
<dbReference type="PROSITE" id="PS50977">
    <property type="entry name" value="HTH_TETR_2"/>
    <property type="match status" value="1"/>
</dbReference>
<evidence type="ECO:0000313" key="6">
    <source>
        <dbReference type="EMBL" id="GHI45179.1"/>
    </source>
</evidence>
<accession>A0AA37BY33</accession>
<evidence type="ECO:0000313" key="7">
    <source>
        <dbReference type="Proteomes" id="UP001051844"/>
    </source>
</evidence>
<comment type="caution">
    <text evidence="6">The sequence shown here is derived from an EMBL/GenBank/DDBJ whole genome shotgun (WGS) entry which is preliminary data.</text>
</comment>
<dbReference type="InterPro" id="IPR050109">
    <property type="entry name" value="HTH-type_TetR-like_transc_reg"/>
</dbReference>
<dbReference type="EMBL" id="BNDZ01000003">
    <property type="protein sequence ID" value="GHI45179.1"/>
    <property type="molecule type" value="Genomic_DNA"/>
</dbReference>
<keyword evidence="3" id="KW-0804">Transcription</keyword>
<evidence type="ECO:0000256" key="3">
    <source>
        <dbReference type="ARBA" id="ARBA00023163"/>
    </source>
</evidence>
<dbReference type="Proteomes" id="UP001051844">
    <property type="component" value="Unassembled WGS sequence"/>
</dbReference>
<dbReference type="GO" id="GO:0003700">
    <property type="term" value="F:DNA-binding transcription factor activity"/>
    <property type="evidence" value="ECO:0007669"/>
    <property type="project" value="TreeGrafter"/>
</dbReference>
<dbReference type="PANTHER" id="PTHR30055">
    <property type="entry name" value="HTH-TYPE TRANSCRIPTIONAL REGULATOR RUTR"/>
    <property type="match status" value="1"/>
</dbReference>
<dbReference type="PROSITE" id="PS01081">
    <property type="entry name" value="HTH_TETR_1"/>
    <property type="match status" value="1"/>
</dbReference>
<evidence type="ECO:0000256" key="1">
    <source>
        <dbReference type="ARBA" id="ARBA00023015"/>
    </source>
</evidence>
<keyword evidence="2 4" id="KW-0238">DNA-binding</keyword>
<dbReference type="InterPro" id="IPR023772">
    <property type="entry name" value="DNA-bd_HTH_TetR-type_CS"/>
</dbReference>